<proteinExistence type="predicted"/>
<dbReference type="Pfam" id="PF01882">
    <property type="entry name" value="DUF58"/>
    <property type="match status" value="1"/>
</dbReference>
<feature type="domain" description="DUF58" evidence="2">
    <location>
        <begin position="180"/>
        <end position="357"/>
    </location>
</feature>
<gene>
    <name evidence="3" type="ORF">TQ32_01325</name>
</gene>
<dbReference type="RefSeq" id="WP_068320282.1">
    <property type="nucleotide sequence ID" value="NZ_CP010835.1"/>
</dbReference>
<dbReference type="SUPFAM" id="SSF53300">
    <property type="entry name" value="vWA-like"/>
    <property type="match status" value="1"/>
</dbReference>
<dbReference type="STRING" id="1609559.TQ32_01325"/>
<accession>A0A127B930</accession>
<dbReference type="AlphaFoldDB" id="A0A127B930"/>
<feature type="transmembrane region" description="Helical" evidence="1">
    <location>
        <begin position="7"/>
        <end position="39"/>
    </location>
</feature>
<dbReference type="InterPro" id="IPR002881">
    <property type="entry name" value="DUF58"/>
</dbReference>
<reference evidence="4" key="1">
    <citation type="submission" date="2015-02" db="EMBL/GenBank/DDBJ databases">
        <title>Pyrococcus kukulkanii sp. nov., a novel hyperthermophilic archaeon isolated from a deep-sea hydrothermal vent at the Guaymas Basin.</title>
        <authorList>
            <person name="Oger P.M."/>
            <person name="Callac N."/>
            <person name="Jebbar M."/>
            <person name="Godfroy A."/>
        </authorList>
    </citation>
    <scope>NUCLEOTIDE SEQUENCE [LARGE SCALE GENOMIC DNA]</scope>
    <source>
        <strain evidence="4">NCB100</strain>
    </source>
</reference>
<name>A0A127B930_9EURY</name>
<keyword evidence="1" id="KW-0812">Transmembrane</keyword>
<dbReference type="GeneID" id="28490431"/>
<reference evidence="3 4" key="2">
    <citation type="journal article" date="2016" name="Int. J. Syst. Evol. Microbiol.">
        <title>Pyrococcus kukulkanii sp. nov., a hyperthermophilic, piezophilic archaeon isolated from a deep-sea hydrothermal vent.</title>
        <authorList>
            <person name="Callac N."/>
            <person name="Oger P."/>
            <person name="Lesongeur F."/>
            <person name="Rattray J.E."/>
            <person name="Vannier P."/>
            <person name="Michoud G."/>
            <person name="Beauverger M."/>
            <person name="Gayet N."/>
            <person name="Rouxel O."/>
            <person name="Jebbar M."/>
            <person name="Godfroy A."/>
        </authorList>
    </citation>
    <scope>NUCLEOTIDE SEQUENCE [LARGE SCALE GENOMIC DNA]</scope>
    <source>
        <strain evidence="3 4">NCB100</strain>
    </source>
</reference>
<dbReference type="OrthoDB" id="3263at2157"/>
<dbReference type="PANTHER" id="PTHR33608:SF6">
    <property type="entry name" value="BLL2464 PROTEIN"/>
    <property type="match status" value="1"/>
</dbReference>
<evidence type="ECO:0000259" key="2">
    <source>
        <dbReference type="Pfam" id="PF01882"/>
    </source>
</evidence>
<evidence type="ECO:0000313" key="4">
    <source>
        <dbReference type="Proteomes" id="UP000070587"/>
    </source>
</evidence>
<dbReference type="PANTHER" id="PTHR33608">
    <property type="entry name" value="BLL2464 PROTEIN"/>
    <property type="match status" value="1"/>
</dbReference>
<evidence type="ECO:0000256" key="1">
    <source>
        <dbReference type="SAM" id="Phobius"/>
    </source>
</evidence>
<sequence length="416" mass="48565">MKRELYIWTLVFLGILHSYLIGDVLPAIFAFTLFLYMYYSKVTFNPNVTVRINNNNLVSTEEGKEIEIPVLFMGRGIINAEFKGDYIISEKVRLRVEGQRNAKIKVKPIKKGIYDLRLKVKIEDFLGLQIQEKIFPGVRIEVVPSVDSIREAAKEEYRLRLKERYKKGIVGTESLDFHGLREYIPGDDIKKIDWKASARLKKLIIREFLKEKDSEVYIVLDQSREMRKGKIDYASALALYIATMLIRNGYYVGLIKYWEGGYKRIPPGRGEGHLNKIRMEIKYKRERGILSLRAEIGKVSTRALNFLRKSFRKKKGIWEALLEIKTPSYIVIISDLTSQTSRLYALLSMIRKKHRIIILSPNPVLFYQGDLNEETLRKLYKRMKEREKIIRKFNSLAPTIDLGPSDYGKEVLRVIE</sequence>
<dbReference type="EMBL" id="CP010835">
    <property type="protein sequence ID" value="AMM53289.1"/>
    <property type="molecule type" value="Genomic_DNA"/>
</dbReference>
<evidence type="ECO:0000313" key="3">
    <source>
        <dbReference type="EMBL" id="AMM53289.1"/>
    </source>
</evidence>
<keyword evidence="1" id="KW-1133">Transmembrane helix</keyword>
<dbReference type="PATRIC" id="fig|1609559.3.peg.275"/>
<protein>
    <recommendedName>
        <fullName evidence="2">DUF58 domain-containing protein</fullName>
    </recommendedName>
</protein>
<dbReference type="KEGG" id="pyc:TQ32_01325"/>
<organism evidence="3 4">
    <name type="scientific">Pyrococcus kukulkanii</name>
    <dbReference type="NCBI Taxonomy" id="1609559"/>
    <lineage>
        <taxon>Archaea</taxon>
        <taxon>Methanobacteriati</taxon>
        <taxon>Methanobacteriota</taxon>
        <taxon>Thermococci</taxon>
        <taxon>Thermococcales</taxon>
        <taxon>Thermococcaceae</taxon>
        <taxon>Pyrococcus</taxon>
    </lineage>
</organism>
<keyword evidence="1" id="KW-0472">Membrane</keyword>
<dbReference type="InterPro" id="IPR036465">
    <property type="entry name" value="vWFA_dom_sf"/>
</dbReference>
<dbReference type="Proteomes" id="UP000070587">
    <property type="component" value="Chromosome"/>
</dbReference>